<evidence type="ECO:0000313" key="2">
    <source>
        <dbReference type="Proteomes" id="UP000006327"/>
    </source>
</evidence>
<dbReference type="STRING" id="493475.GARC_3025"/>
<dbReference type="Proteomes" id="UP000006327">
    <property type="component" value="Unassembled WGS sequence"/>
</dbReference>
<dbReference type="PROSITE" id="PS51257">
    <property type="entry name" value="PROKAR_LIPOPROTEIN"/>
    <property type="match status" value="1"/>
</dbReference>
<sequence>MFKGFQIIIVFIVLIGLTGCAGLGNMKEVEFQSVAKPDVATVNIVRRAVFMGDGAKVEAWDGSDFIGTLEAGKLLQYEAKPGVHTFMVYVQGSWGVAKGELKPGKTYYLKFNMSGWGPISLGVAKSTDTRISEWNTMSTVSIDKSSPKEVPKKYILKAEKILQRVESGDANITPITDDNAL</sequence>
<gene>
    <name evidence="1" type="ORF">GARC_3025</name>
</gene>
<accession>K6YTF7</accession>
<comment type="caution">
    <text evidence="1">The sequence shown here is derived from an EMBL/GenBank/DDBJ whole genome shotgun (WGS) entry which is preliminary data.</text>
</comment>
<keyword evidence="2" id="KW-1185">Reference proteome</keyword>
<dbReference type="AlphaFoldDB" id="K6YTF7"/>
<dbReference type="EMBL" id="BAEO01000043">
    <property type="protein sequence ID" value="GAC19988.1"/>
    <property type="molecule type" value="Genomic_DNA"/>
</dbReference>
<evidence type="ECO:0000313" key="1">
    <source>
        <dbReference type="EMBL" id="GAC19988.1"/>
    </source>
</evidence>
<protein>
    <recommendedName>
        <fullName evidence="3">DUF2846 domain-containing protein</fullName>
    </recommendedName>
</protein>
<dbReference type="eggNOG" id="ENOG5030F90">
    <property type="taxonomic scope" value="Bacteria"/>
</dbReference>
<dbReference type="OrthoDB" id="5951953at2"/>
<reference evidence="1 2" key="1">
    <citation type="journal article" date="2017" name="Antonie Van Leeuwenhoek">
        <title>Rhizobium rhizosphaerae sp. nov., a novel species isolated from rice rhizosphere.</title>
        <authorList>
            <person name="Zhao J.J."/>
            <person name="Zhang J."/>
            <person name="Zhang R.J."/>
            <person name="Zhang C.W."/>
            <person name="Yin H.Q."/>
            <person name="Zhang X.X."/>
        </authorList>
    </citation>
    <scope>NUCLEOTIDE SEQUENCE [LARGE SCALE GENOMIC DNA]</scope>
    <source>
        <strain evidence="1 2">BSs20135</strain>
    </source>
</reference>
<name>K6YTF7_9ALTE</name>
<dbReference type="RefSeq" id="WP_007621453.1">
    <property type="nucleotide sequence ID" value="NZ_BAEO01000043.1"/>
</dbReference>
<proteinExistence type="predicted"/>
<evidence type="ECO:0008006" key="3">
    <source>
        <dbReference type="Google" id="ProtNLM"/>
    </source>
</evidence>
<organism evidence="1 2">
    <name type="scientific">Paraglaciecola arctica BSs20135</name>
    <dbReference type="NCBI Taxonomy" id="493475"/>
    <lineage>
        <taxon>Bacteria</taxon>
        <taxon>Pseudomonadati</taxon>
        <taxon>Pseudomonadota</taxon>
        <taxon>Gammaproteobacteria</taxon>
        <taxon>Alteromonadales</taxon>
        <taxon>Alteromonadaceae</taxon>
        <taxon>Paraglaciecola</taxon>
    </lineage>
</organism>